<feature type="chain" id="PRO_5006039263" evidence="1">
    <location>
        <begin position="20"/>
        <end position="158"/>
    </location>
</feature>
<evidence type="ECO:0000313" key="2">
    <source>
        <dbReference type="EMBL" id="ALH82381.1"/>
    </source>
</evidence>
<keyword evidence="1" id="KW-0732">Signal</keyword>
<feature type="signal peptide" evidence="1">
    <location>
        <begin position="1"/>
        <end position="19"/>
    </location>
</feature>
<dbReference type="KEGG" id="smag:AN936_19090"/>
<evidence type="ECO:0000256" key="1">
    <source>
        <dbReference type="SAM" id="SignalP"/>
    </source>
</evidence>
<reference evidence="2 3" key="1">
    <citation type="journal article" date="2015" name="Genome Announc.">
        <title>Complete Genome Sequence of Polypropylene Glycol- and Polyethylene Glycol-Degrading Sphingopyxis macrogoltabida Strain EY-1.</title>
        <authorList>
            <person name="Ohtsubo Y."/>
            <person name="Nagata Y."/>
            <person name="Numata M."/>
            <person name="Tsuchikane K."/>
            <person name="Hosoyama A."/>
            <person name="Yamazoe A."/>
            <person name="Tsuda M."/>
            <person name="Fujita N."/>
            <person name="Kawai F."/>
        </authorList>
    </citation>
    <scope>NUCLEOTIDE SEQUENCE [LARGE SCALE GENOMIC DNA]</scope>
    <source>
        <strain evidence="2 3">EY-1</strain>
    </source>
</reference>
<evidence type="ECO:0000313" key="3">
    <source>
        <dbReference type="Proteomes" id="UP000058074"/>
    </source>
</evidence>
<gene>
    <name evidence="2" type="ORF">AN936_19090</name>
</gene>
<dbReference type="AlphaFoldDB" id="A0A0N9V3P5"/>
<name>A0A0N9V3P5_SPHMC</name>
<dbReference type="OrthoDB" id="7449914at2"/>
<sequence>MAGRTACRGCFARFGGAFAASCVIAMTMAGTTAAQVQGPPAPPPPRNAETAAANAKEMVDPIRRCKPADDGSITVCGTDTERHRLSPELRAIAGVGRDARPKLPRAEAQGMMFDRLPYNWVALGKGYPPGPEYNALYEMAKRATDPDTGTPVPEEAEP</sequence>
<organism evidence="2 3">
    <name type="scientific">Sphingopyxis macrogoltabida</name>
    <name type="common">Sphingomonas macrogoltabidus</name>
    <dbReference type="NCBI Taxonomy" id="33050"/>
    <lineage>
        <taxon>Bacteria</taxon>
        <taxon>Pseudomonadati</taxon>
        <taxon>Pseudomonadota</taxon>
        <taxon>Alphaproteobacteria</taxon>
        <taxon>Sphingomonadales</taxon>
        <taxon>Sphingomonadaceae</taxon>
        <taxon>Sphingopyxis</taxon>
    </lineage>
</organism>
<dbReference type="EMBL" id="CP012700">
    <property type="protein sequence ID" value="ALH82381.1"/>
    <property type="molecule type" value="Genomic_DNA"/>
</dbReference>
<dbReference type="PATRIC" id="fig|33050.5.peg.3960"/>
<protein>
    <submittedName>
        <fullName evidence="2">Uncharacterized protein</fullName>
    </submittedName>
</protein>
<dbReference type="Proteomes" id="UP000058074">
    <property type="component" value="Chromosome"/>
</dbReference>
<accession>A0A0N9V3P5</accession>
<proteinExistence type="predicted"/>